<dbReference type="GO" id="GO:0005576">
    <property type="term" value="C:extracellular region"/>
    <property type="evidence" value="ECO:0007669"/>
    <property type="project" value="InterPro"/>
</dbReference>
<evidence type="ECO:0000313" key="4">
    <source>
        <dbReference type="Proteomes" id="UP000283509"/>
    </source>
</evidence>
<dbReference type="Proteomes" id="UP000283509">
    <property type="component" value="Unassembled WGS sequence"/>
</dbReference>
<name>A0A3R7Q100_PENVA</name>
<dbReference type="InterPro" id="IPR052976">
    <property type="entry name" value="Scoloptoxin-like"/>
</dbReference>
<protein>
    <submittedName>
        <fullName evidence="3">Putative vegetative cell wall protein gp1-like</fullName>
    </submittedName>
</protein>
<reference evidence="3 4" key="1">
    <citation type="submission" date="2018-04" db="EMBL/GenBank/DDBJ databases">
        <authorList>
            <person name="Zhang X."/>
            <person name="Yuan J."/>
            <person name="Li F."/>
            <person name="Xiang J."/>
        </authorList>
    </citation>
    <scope>NUCLEOTIDE SEQUENCE [LARGE SCALE GENOMIC DNA]</scope>
    <source>
        <tissue evidence="3">Muscle</tissue>
    </source>
</reference>
<feature type="domain" description="Chitin-binding type-2" evidence="2">
    <location>
        <begin position="383"/>
        <end position="441"/>
    </location>
</feature>
<feature type="compositionally biased region" description="Pro residues" evidence="1">
    <location>
        <begin position="225"/>
        <end position="253"/>
    </location>
</feature>
<dbReference type="InterPro" id="IPR002557">
    <property type="entry name" value="Chitin-bd_dom"/>
</dbReference>
<accession>A0A3R7Q100</accession>
<dbReference type="EMBL" id="QCYY01000726">
    <property type="protein sequence ID" value="ROT83159.1"/>
    <property type="molecule type" value="Genomic_DNA"/>
</dbReference>
<dbReference type="OrthoDB" id="6334318at2759"/>
<evidence type="ECO:0000313" key="3">
    <source>
        <dbReference type="EMBL" id="ROT83159.1"/>
    </source>
</evidence>
<dbReference type="AlphaFoldDB" id="A0A3R7Q100"/>
<keyword evidence="4" id="KW-1185">Reference proteome</keyword>
<dbReference type="PANTHER" id="PTHR22933:SF31">
    <property type="entry name" value="FI18007P1"/>
    <property type="match status" value="1"/>
</dbReference>
<reference evidence="3 4" key="2">
    <citation type="submission" date="2019-01" db="EMBL/GenBank/DDBJ databases">
        <title>The decoding of complex shrimp genome reveals the adaptation for benthos swimmer, frequently molting mechanism and breeding impact on genome.</title>
        <authorList>
            <person name="Sun Y."/>
            <person name="Gao Y."/>
            <person name="Yu Y."/>
        </authorList>
    </citation>
    <scope>NUCLEOTIDE SEQUENCE [LARGE SCALE GENOMIC DNA]</scope>
    <source>
        <tissue evidence="3">Muscle</tissue>
    </source>
</reference>
<feature type="compositionally biased region" description="Pro residues" evidence="1">
    <location>
        <begin position="132"/>
        <end position="160"/>
    </location>
</feature>
<evidence type="ECO:0000259" key="2">
    <source>
        <dbReference type="PROSITE" id="PS50940"/>
    </source>
</evidence>
<sequence length="461" mass="49805">MGLKVSAEGCCEEGPATPDAPRALPGTPVVLPGILPVIPETLPATLPEDKTAPLPPKSQLTKPQPLPAALPQGVQTLPAVLPARPQTLPADLTEEKSAPLPPKSELTKPASRPQETEDDDGFAPLPTGPQVQPRPPPGDLTKPAPRPPFPQVQPTPPPGFQPAQTLPAELPSDKTAQLPPKSELLKPAPRPQRPQVDPRPAPGQLTKPAPLPEDFAPLSTGPQVQPRPPPGDLTKPAPRPQRPQVQPTPPPGFQPAQTLPAELPLDKTAQLPPKSELLKPAPRPQRPQVQPTPPPGFQQVQTLPERLPADLQAEARPAAGELTKPAPKPVRPQFLPGGLSQTADEKQIFREDAGPFAVPAEVPDVLASLPFSPQLAQVPRDVRFSCQNRYPGMYADQDYDCQVFHWCLGDERMFSFLCGFGTAFNQRLLTCDYQHLVRCDDADQAYEVNSRVWNEDGDFIF</sequence>
<dbReference type="Gene3D" id="2.170.140.10">
    <property type="entry name" value="Chitin binding domain"/>
    <property type="match status" value="1"/>
</dbReference>
<dbReference type="Pfam" id="PF01607">
    <property type="entry name" value="CBM_14"/>
    <property type="match status" value="1"/>
</dbReference>
<feature type="compositionally biased region" description="Pro residues" evidence="1">
    <location>
        <begin position="188"/>
        <end position="201"/>
    </location>
</feature>
<feature type="region of interest" description="Disordered" evidence="1">
    <location>
        <begin position="41"/>
        <end position="300"/>
    </location>
</feature>
<feature type="region of interest" description="Disordered" evidence="1">
    <location>
        <begin position="1"/>
        <end position="25"/>
    </location>
</feature>
<dbReference type="GO" id="GO:0008061">
    <property type="term" value="F:chitin binding"/>
    <property type="evidence" value="ECO:0007669"/>
    <property type="project" value="InterPro"/>
</dbReference>
<dbReference type="PROSITE" id="PS50940">
    <property type="entry name" value="CHIT_BIND_II"/>
    <property type="match status" value="1"/>
</dbReference>
<dbReference type="PANTHER" id="PTHR22933">
    <property type="entry name" value="FI18007P1-RELATED"/>
    <property type="match status" value="1"/>
</dbReference>
<comment type="caution">
    <text evidence="3">The sequence shown here is derived from an EMBL/GenBank/DDBJ whole genome shotgun (WGS) entry which is preliminary data.</text>
</comment>
<dbReference type="SMART" id="SM00494">
    <property type="entry name" value="ChtBD2"/>
    <property type="match status" value="1"/>
</dbReference>
<organism evidence="3 4">
    <name type="scientific">Penaeus vannamei</name>
    <name type="common">Whiteleg shrimp</name>
    <name type="synonym">Litopenaeus vannamei</name>
    <dbReference type="NCBI Taxonomy" id="6689"/>
    <lineage>
        <taxon>Eukaryota</taxon>
        <taxon>Metazoa</taxon>
        <taxon>Ecdysozoa</taxon>
        <taxon>Arthropoda</taxon>
        <taxon>Crustacea</taxon>
        <taxon>Multicrustacea</taxon>
        <taxon>Malacostraca</taxon>
        <taxon>Eumalacostraca</taxon>
        <taxon>Eucarida</taxon>
        <taxon>Decapoda</taxon>
        <taxon>Dendrobranchiata</taxon>
        <taxon>Penaeoidea</taxon>
        <taxon>Penaeidae</taxon>
        <taxon>Penaeus</taxon>
    </lineage>
</organism>
<dbReference type="SUPFAM" id="SSF57625">
    <property type="entry name" value="Invertebrate chitin-binding proteins"/>
    <property type="match status" value="1"/>
</dbReference>
<evidence type="ECO:0000256" key="1">
    <source>
        <dbReference type="SAM" id="MobiDB-lite"/>
    </source>
</evidence>
<dbReference type="InterPro" id="IPR036508">
    <property type="entry name" value="Chitin-bd_dom_sf"/>
</dbReference>
<dbReference type="PRINTS" id="PR01217">
    <property type="entry name" value="PRICHEXTENSN"/>
</dbReference>
<proteinExistence type="predicted"/>
<feature type="compositionally biased region" description="Pro residues" evidence="1">
    <location>
        <begin position="281"/>
        <end position="296"/>
    </location>
</feature>
<gene>
    <name evidence="3" type="ORF">C7M84_023662</name>
</gene>